<sequence length="38" mass="4134">MRKTVYGLKGCATGARRRDAAHVPSPMPVAPAETRRQP</sequence>
<dbReference type="EMBL" id="QXCT01000001">
    <property type="protein sequence ID" value="MDW9251623.1"/>
    <property type="molecule type" value="Genomic_DNA"/>
</dbReference>
<feature type="region of interest" description="Disordered" evidence="1">
    <location>
        <begin position="1"/>
        <end position="38"/>
    </location>
</feature>
<evidence type="ECO:0000313" key="2">
    <source>
        <dbReference type="EMBL" id="MDW9251623.1"/>
    </source>
</evidence>
<protein>
    <submittedName>
        <fullName evidence="2">Uncharacterized protein</fullName>
    </submittedName>
</protein>
<comment type="caution">
    <text evidence="2">The sequence shown here is derived from an EMBL/GenBank/DDBJ whole genome shotgun (WGS) entry which is preliminary data.</text>
</comment>
<name>A0AAW9CR74_BURTH</name>
<evidence type="ECO:0000256" key="1">
    <source>
        <dbReference type="SAM" id="MobiDB-lite"/>
    </source>
</evidence>
<accession>A0AAW9CR74</accession>
<proteinExistence type="predicted"/>
<evidence type="ECO:0000313" key="3">
    <source>
        <dbReference type="Proteomes" id="UP001272137"/>
    </source>
</evidence>
<dbReference type="AlphaFoldDB" id="A0AAW9CR74"/>
<dbReference type="Proteomes" id="UP001272137">
    <property type="component" value="Unassembled WGS sequence"/>
</dbReference>
<reference evidence="2" key="1">
    <citation type="submission" date="2018-08" db="EMBL/GenBank/DDBJ databases">
        <title>Identification of Burkholderia cepacia strains that express a Burkholderia pseudomallei-like capsular polysaccharide.</title>
        <authorList>
            <person name="Burtnick M.N."/>
            <person name="Vongsouvath M."/>
            <person name="Newton P."/>
            <person name="Wuthiekanun V."/>
            <person name="Limmathurotsakul D."/>
            <person name="Brett P.J."/>
            <person name="Chantratita N."/>
            <person name="Dance D.A."/>
        </authorList>
    </citation>
    <scope>NUCLEOTIDE SEQUENCE</scope>
    <source>
        <strain evidence="2">SBXCC001</strain>
    </source>
</reference>
<organism evidence="2 3">
    <name type="scientific">Burkholderia thailandensis</name>
    <dbReference type="NCBI Taxonomy" id="57975"/>
    <lineage>
        <taxon>Bacteria</taxon>
        <taxon>Pseudomonadati</taxon>
        <taxon>Pseudomonadota</taxon>
        <taxon>Betaproteobacteria</taxon>
        <taxon>Burkholderiales</taxon>
        <taxon>Burkholderiaceae</taxon>
        <taxon>Burkholderia</taxon>
        <taxon>pseudomallei group</taxon>
    </lineage>
</organism>
<gene>
    <name evidence="2" type="ORF">C7S16_4610</name>
</gene>